<feature type="transmembrane region" description="Helical" evidence="1">
    <location>
        <begin position="48"/>
        <end position="70"/>
    </location>
</feature>
<dbReference type="InterPro" id="IPR025461">
    <property type="entry name" value="ABA4-like"/>
</dbReference>
<keyword evidence="3" id="KW-1185">Reference proteome</keyword>
<evidence type="ECO:0000313" key="3">
    <source>
        <dbReference type="Proteomes" id="UP000237968"/>
    </source>
</evidence>
<evidence type="ECO:0000256" key="1">
    <source>
        <dbReference type="SAM" id="Phobius"/>
    </source>
</evidence>
<evidence type="ECO:0008006" key="4">
    <source>
        <dbReference type="Google" id="ProtNLM"/>
    </source>
</evidence>
<name>A0A2S9XHK8_9BACT</name>
<keyword evidence="1" id="KW-0812">Transmembrane</keyword>
<reference evidence="2 3" key="1">
    <citation type="submission" date="2018-03" db="EMBL/GenBank/DDBJ databases">
        <title>Draft Genome Sequences of the Obligatory Marine Myxobacteria Enhygromyxa salina SWB005.</title>
        <authorList>
            <person name="Poehlein A."/>
            <person name="Moghaddam J.A."/>
            <person name="Harms H."/>
            <person name="Alanjari M."/>
            <person name="Koenig G.M."/>
            <person name="Daniel R."/>
            <person name="Schaeberle T.F."/>
        </authorList>
    </citation>
    <scope>NUCLEOTIDE SEQUENCE [LARGE SCALE GENOMIC DNA]</scope>
    <source>
        <strain evidence="2 3">SWB005</strain>
    </source>
</reference>
<accession>A0A2S9XHK8</accession>
<protein>
    <recommendedName>
        <fullName evidence="4">DUF4281 domain-containing protein</fullName>
    </recommendedName>
</protein>
<gene>
    <name evidence="2" type="ORF">ENSA5_49870</name>
</gene>
<keyword evidence="1" id="KW-0472">Membrane</keyword>
<dbReference type="EMBL" id="PVNK01000214">
    <property type="protein sequence ID" value="PRP92356.1"/>
    <property type="molecule type" value="Genomic_DNA"/>
</dbReference>
<keyword evidence="1" id="KW-1133">Transmembrane helix</keyword>
<organism evidence="2 3">
    <name type="scientific">Enhygromyxa salina</name>
    <dbReference type="NCBI Taxonomy" id="215803"/>
    <lineage>
        <taxon>Bacteria</taxon>
        <taxon>Pseudomonadati</taxon>
        <taxon>Myxococcota</taxon>
        <taxon>Polyangia</taxon>
        <taxon>Nannocystales</taxon>
        <taxon>Nannocystaceae</taxon>
        <taxon>Enhygromyxa</taxon>
    </lineage>
</organism>
<feature type="transmembrane region" description="Helical" evidence="1">
    <location>
        <begin position="122"/>
        <end position="142"/>
    </location>
</feature>
<proteinExistence type="predicted"/>
<sequence length="167" mass="18739">MWFMCPHGMLRAMEPELVFTVVNLLPMPIWLTWLLAPRSKLARLFADALWPWVFLAAIYVTLIAVTFTGPSPGGSFSSLAGVMALFDSEWGTLAGWVHYLCFDLFVARWIMREAPDAGYRLAPILVATLMLGPLGLLLFVGARRWLVPTDRSQMSPAARAQRRARDT</sequence>
<feature type="transmembrane region" description="Helical" evidence="1">
    <location>
        <begin position="17"/>
        <end position="36"/>
    </location>
</feature>
<dbReference type="Proteomes" id="UP000237968">
    <property type="component" value="Unassembled WGS sequence"/>
</dbReference>
<evidence type="ECO:0000313" key="2">
    <source>
        <dbReference type="EMBL" id="PRP92356.1"/>
    </source>
</evidence>
<comment type="caution">
    <text evidence="2">The sequence shown here is derived from an EMBL/GenBank/DDBJ whole genome shotgun (WGS) entry which is preliminary data.</text>
</comment>
<dbReference type="PANTHER" id="PTHR34543:SF1">
    <property type="entry name" value="PROTEIN ABA DEFICIENT 4, CHLOROPLASTIC"/>
    <property type="match status" value="1"/>
</dbReference>
<dbReference type="PANTHER" id="PTHR34543">
    <property type="entry name" value="PROTEIN ABA DEFICIENT 4, CHLOROPLASTIC"/>
    <property type="match status" value="1"/>
</dbReference>
<dbReference type="Pfam" id="PF14108">
    <property type="entry name" value="ABA4-like"/>
    <property type="match status" value="1"/>
</dbReference>
<dbReference type="AlphaFoldDB" id="A0A2S9XHK8"/>